<dbReference type="Pfam" id="PF13692">
    <property type="entry name" value="Glyco_trans_1_4"/>
    <property type="match status" value="1"/>
</dbReference>
<name>A0A4V2Y827_9PSEU</name>
<dbReference type="InterPro" id="IPR050194">
    <property type="entry name" value="Glycosyltransferase_grp1"/>
</dbReference>
<keyword evidence="1" id="KW-0328">Glycosyltransferase</keyword>
<keyword evidence="5" id="KW-1185">Reference proteome</keyword>
<dbReference type="InterPro" id="IPR028098">
    <property type="entry name" value="Glyco_trans_4-like_N"/>
</dbReference>
<dbReference type="GO" id="GO:0016758">
    <property type="term" value="F:hexosyltransferase activity"/>
    <property type="evidence" value="ECO:0007669"/>
    <property type="project" value="TreeGrafter"/>
</dbReference>
<feature type="domain" description="Glycosyltransferase subfamily 4-like N-terminal" evidence="3">
    <location>
        <begin position="33"/>
        <end position="188"/>
    </location>
</feature>
<gene>
    <name evidence="4" type="ORF">E1161_08470</name>
</gene>
<dbReference type="GO" id="GO:1901137">
    <property type="term" value="P:carbohydrate derivative biosynthetic process"/>
    <property type="evidence" value="ECO:0007669"/>
    <property type="project" value="UniProtKB-ARBA"/>
</dbReference>
<accession>A0A4V2Y827</accession>
<dbReference type="PANTHER" id="PTHR45947:SF3">
    <property type="entry name" value="SULFOQUINOVOSYL TRANSFERASE SQD2"/>
    <property type="match status" value="1"/>
</dbReference>
<proteinExistence type="predicted"/>
<organism evidence="4 5">
    <name type="scientific">Saccharopolyspora aridisoli</name>
    <dbReference type="NCBI Taxonomy" id="2530385"/>
    <lineage>
        <taxon>Bacteria</taxon>
        <taxon>Bacillati</taxon>
        <taxon>Actinomycetota</taxon>
        <taxon>Actinomycetes</taxon>
        <taxon>Pseudonocardiales</taxon>
        <taxon>Pseudonocardiaceae</taxon>
        <taxon>Saccharopolyspora</taxon>
    </lineage>
</organism>
<dbReference type="Pfam" id="PF13579">
    <property type="entry name" value="Glyco_trans_4_4"/>
    <property type="match status" value="1"/>
</dbReference>
<dbReference type="CDD" id="cd03794">
    <property type="entry name" value="GT4_WbuB-like"/>
    <property type="match status" value="1"/>
</dbReference>
<dbReference type="Proteomes" id="UP000294744">
    <property type="component" value="Unassembled WGS sequence"/>
</dbReference>
<dbReference type="PANTHER" id="PTHR45947">
    <property type="entry name" value="SULFOQUINOVOSYL TRANSFERASE SQD2"/>
    <property type="match status" value="1"/>
</dbReference>
<evidence type="ECO:0000313" key="5">
    <source>
        <dbReference type="Proteomes" id="UP000294744"/>
    </source>
</evidence>
<evidence type="ECO:0000259" key="3">
    <source>
        <dbReference type="Pfam" id="PF13579"/>
    </source>
</evidence>
<protein>
    <submittedName>
        <fullName evidence="4">Glycosyltransferase WbuB</fullName>
    </submittedName>
</protein>
<dbReference type="OrthoDB" id="3180470at2"/>
<dbReference type="Gene3D" id="3.40.50.2000">
    <property type="entry name" value="Glycogen Phosphorylase B"/>
    <property type="match status" value="2"/>
</dbReference>
<dbReference type="AlphaFoldDB" id="A0A4V2Y827"/>
<dbReference type="SUPFAM" id="SSF53756">
    <property type="entry name" value="UDP-Glycosyltransferase/glycogen phosphorylase"/>
    <property type="match status" value="1"/>
</dbReference>
<comment type="caution">
    <text evidence="4">The sequence shown here is derived from an EMBL/GenBank/DDBJ whole genome shotgun (WGS) entry which is preliminary data.</text>
</comment>
<reference evidence="4 5" key="1">
    <citation type="submission" date="2019-03" db="EMBL/GenBank/DDBJ databases">
        <title>Draft genome sequences of novel Actinobacteria.</title>
        <authorList>
            <person name="Sahin N."/>
            <person name="Ay H."/>
            <person name="Saygin H."/>
        </authorList>
    </citation>
    <scope>NUCLEOTIDE SEQUENCE [LARGE SCALE GENOMIC DNA]</scope>
    <source>
        <strain evidence="4 5">16K404</strain>
    </source>
</reference>
<evidence type="ECO:0000313" key="4">
    <source>
        <dbReference type="EMBL" id="TDC94035.1"/>
    </source>
</evidence>
<evidence type="ECO:0000256" key="2">
    <source>
        <dbReference type="ARBA" id="ARBA00022679"/>
    </source>
</evidence>
<sequence>MSPSILVLNQFAKPRSETGCTRHVELFERLRGRFRIIAGDRDFYSRRRFSVREPGFTTIRVSSYNRNDHRRVLNWLSYCVGTIWSGIRCERPSVVYAVSPHLLTPLVGWLLARLWRSRFVFEVQDLWPRSLVELGHLREGSMLHRALSTLERWLYYRADHIVIVTDGWRPYFDQLGIDLRRVTTISNGAEPDDFQPDPSMTPLRERVPVNGRLIVFAGAHGVKDGVQAVLEAAAELQEHTFVLIGDGMDKSRLVEHAREEELFNVYFLDMLPKKELCGILGGADIGVHAVANLPLFRLGMSPNKLYDYLAAGLPVVTNAKGEPHAIVQTSNAGLGVAPGDLADGIRALANLDDKMLAQMRDNAVAYMREHKSRSVQAKRLQSVLDELVGYTKGDCHQSAIH</sequence>
<dbReference type="RefSeq" id="WP_132621353.1">
    <property type="nucleotide sequence ID" value="NZ_SMKV01000008.1"/>
</dbReference>
<evidence type="ECO:0000256" key="1">
    <source>
        <dbReference type="ARBA" id="ARBA00022676"/>
    </source>
</evidence>
<keyword evidence="2 4" id="KW-0808">Transferase</keyword>
<dbReference type="EMBL" id="SMKV01000008">
    <property type="protein sequence ID" value="TDC94035.1"/>
    <property type="molecule type" value="Genomic_DNA"/>
</dbReference>